<comment type="cofactor">
    <cofactor evidence="16">
        <name>NH4(+)</name>
        <dbReference type="ChEBI" id="CHEBI:28938"/>
    </cofactor>
    <cofactor evidence="16">
        <name>K(+)</name>
        <dbReference type="ChEBI" id="CHEBI:29103"/>
    </cofactor>
    <text evidence="16">A monovalent cation. Ammonium or potassium.</text>
</comment>
<dbReference type="GO" id="GO:0005524">
    <property type="term" value="F:ATP binding"/>
    <property type="evidence" value="ECO:0007669"/>
    <property type="project" value="UniProtKB-UniRule"/>
</dbReference>
<feature type="binding site" evidence="16">
    <location>
        <begin position="124"/>
        <end position="127"/>
    </location>
    <ligand>
        <name>substrate</name>
    </ligand>
</feature>
<feature type="binding site" evidence="16">
    <location>
        <position position="146"/>
    </location>
    <ligand>
        <name>K(+)</name>
        <dbReference type="ChEBI" id="CHEBI:29103"/>
    </ligand>
</feature>
<dbReference type="GO" id="GO:0004594">
    <property type="term" value="F:pantothenate kinase activity"/>
    <property type="evidence" value="ECO:0007669"/>
    <property type="project" value="UniProtKB-UniRule"/>
</dbReference>
<evidence type="ECO:0000256" key="9">
    <source>
        <dbReference type="ARBA" id="ARBA00022741"/>
    </source>
</evidence>
<evidence type="ECO:0000256" key="12">
    <source>
        <dbReference type="ARBA" id="ARBA00022958"/>
    </source>
</evidence>
<keyword evidence="13 16" id="KW-0173">Coenzyme A biosynthesis</keyword>
<comment type="subunit">
    <text evidence="5 16">Homodimer.</text>
</comment>
<keyword evidence="12 16" id="KW-0630">Potassium</keyword>
<organism evidence="17 18">
    <name type="scientific">Thermodesulfobium acidiphilum</name>
    <dbReference type="NCBI Taxonomy" id="1794699"/>
    <lineage>
        <taxon>Bacteria</taxon>
        <taxon>Pseudomonadati</taxon>
        <taxon>Thermodesulfobiota</taxon>
        <taxon>Thermodesulfobiia</taxon>
        <taxon>Thermodesulfobiales</taxon>
        <taxon>Thermodesulfobiaceae</taxon>
        <taxon>Thermodesulfobium</taxon>
    </lineage>
</organism>
<comment type="subcellular location">
    <subcellularLocation>
        <location evidence="3 16">Cytoplasm</location>
    </subcellularLocation>
</comment>
<dbReference type="PANTHER" id="PTHR34265">
    <property type="entry name" value="TYPE III PANTOTHENATE KINASE"/>
    <property type="match status" value="1"/>
</dbReference>
<evidence type="ECO:0000256" key="2">
    <source>
        <dbReference type="ARBA" id="ARBA00001958"/>
    </source>
</evidence>
<comment type="similarity">
    <text evidence="14 16">Belongs to the type III pantothenate kinase family.</text>
</comment>
<dbReference type="HAMAP" id="MF_01274">
    <property type="entry name" value="Pantothen_kinase_3"/>
    <property type="match status" value="1"/>
</dbReference>
<feature type="binding site" evidence="16">
    <location>
        <begin position="25"/>
        <end position="32"/>
    </location>
    <ligand>
        <name>ATP</name>
        <dbReference type="ChEBI" id="CHEBI:30616"/>
    </ligand>
</feature>
<dbReference type="GO" id="GO:0005737">
    <property type="term" value="C:cytoplasm"/>
    <property type="evidence" value="ECO:0007669"/>
    <property type="project" value="UniProtKB-SubCell"/>
</dbReference>
<dbReference type="UniPathway" id="UPA00241">
    <property type="reaction ID" value="UER00352"/>
</dbReference>
<feature type="binding site" evidence="16">
    <location>
        <position position="118"/>
    </location>
    <ligand>
        <name>substrate</name>
    </ligand>
</feature>
<evidence type="ECO:0000256" key="5">
    <source>
        <dbReference type="ARBA" id="ARBA00011738"/>
    </source>
</evidence>
<dbReference type="AlphaFoldDB" id="A0A2R4VYW7"/>
<evidence type="ECO:0000256" key="6">
    <source>
        <dbReference type="ARBA" id="ARBA00012102"/>
    </source>
</evidence>
<dbReference type="SUPFAM" id="SSF53067">
    <property type="entry name" value="Actin-like ATPase domain"/>
    <property type="match status" value="2"/>
</dbReference>
<feature type="active site" description="Proton acceptor" evidence="16">
    <location>
        <position position="126"/>
    </location>
</feature>
<dbReference type="EC" id="2.7.1.33" evidence="6 16"/>
<evidence type="ECO:0000256" key="15">
    <source>
        <dbReference type="ARBA" id="ARBA00040883"/>
    </source>
</evidence>
<dbReference type="InterPro" id="IPR043129">
    <property type="entry name" value="ATPase_NBD"/>
</dbReference>
<dbReference type="RefSeq" id="WP_108308199.1">
    <property type="nucleotide sequence ID" value="NZ_CP020921.1"/>
</dbReference>
<comment type="catalytic activity">
    <reaction evidence="1 16">
        <text>(R)-pantothenate + ATP = (R)-4'-phosphopantothenate + ADP + H(+)</text>
        <dbReference type="Rhea" id="RHEA:16373"/>
        <dbReference type="ChEBI" id="CHEBI:10986"/>
        <dbReference type="ChEBI" id="CHEBI:15378"/>
        <dbReference type="ChEBI" id="CHEBI:29032"/>
        <dbReference type="ChEBI" id="CHEBI:30616"/>
        <dbReference type="ChEBI" id="CHEBI:456216"/>
        <dbReference type="EC" id="2.7.1.33"/>
    </reaction>
</comment>
<feature type="binding site" evidence="16">
    <location>
        <position position="149"/>
    </location>
    <ligand>
        <name>ATP</name>
        <dbReference type="ChEBI" id="CHEBI:30616"/>
    </ligand>
</feature>
<evidence type="ECO:0000256" key="10">
    <source>
        <dbReference type="ARBA" id="ARBA00022777"/>
    </source>
</evidence>
<evidence type="ECO:0000313" key="17">
    <source>
        <dbReference type="EMBL" id="AWB09636.1"/>
    </source>
</evidence>
<dbReference type="GO" id="GO:0046872">
    <property type="term" value="F:metal ion binding"/>
    <property type="evidence" value="ECO:0007669"/>
    <property type="project" value="UniProtKB-KW"/>
</dbReference>
<keyword evidence="8 16" id="KW-0808">Transferase</keyword>
<feature type="binding site" evidence="16">
    <location>
        <position position="201"/>
    </location>
    <ligand>
        <name>substrate</name>
    </ligand>
</feature>
<sequence length="275" mass="31518">MKIGIKKFGDKYISNDKKFSILAFDLGNSRLKCSYFEDSCMKHYGVFRLDEIFVNNKFYSQPLDKWLKEKGINNDVKCFISSVNLTIEKHLLSFLNEIFFSIKVIEPKDLVGVIEIEYDIDMIGIDRLLHSIGASLFYGDRVCVVDMGTAITLDLTKGNVYKGGFIMPGIDMICKSIKLFLPHLPVIDITINHKNVPSRNTNEALNNGIFYSIVYGLEGIVKSWHEKFGDFTTVLTGGSARFFESELSWPYFPHLTLWGIYRYAEYIESLNEKGF</sequence>
<evidence type="ECO:0000256" key="4">
    <source>
        <dbReference type="ARBA" id="ARBA00005225"/>
    </source>
</evidence>
<dbReference type="Gene3D" id="3.30.420.40">
    <property type="match status" value="2"/>
</dbReference>
<comment type="cofactor">
    <cofactor evidence="2">
        <name>K(+)</name>
        <dbReference type="ChEBI" id="CHEBI:29103"/>
    </cofactor>
</comment>
<dbReference type="CDD" id="cd24015">
    <property type="entry name" value="ASKHA_NBD_PanK-III"/>
    <property type="match status" value="1"/>
</dbReference>
<dbReference type="InterPro" id="IPR004619">
    <property type="entry name" value="Type_III_PanK"/>
</dbReference>
<dbReference type="OrthoDB" id="9804707at2"/>
<dbReference type="NCBIfam" id="TIGR00671">
    <property type="entry name" value="baf"/>
    <property type="match status" value="1"/>
</dbReference>
<dbReference type="Proteomes" id="UP000244792">
    <property type="component" value="Chromosome"/>
</dbReference>
<proteinExistence type="inferred from homology"/>
<dbReference type="GO" id="GO:0015937">
    <property type="term" value="P:coenzyme A biosynthetic process"/>
    <property type="evidence" value="ECO:0007669"/>
    <property type="project" value="UniProtKB-UniRule"/>
</dbReference>
<evidence type="ECO:0000256" key="1">
    <source>
        <dbReference type="ARBA" id="ARBA00001206"/>
    </source>
</evidence>
<keyword evidence="7 16" id="KW-0963">Cytoplasm</keyword>
<protein>
    <recommendedName>
        <fullName evidence="15 16">Type III pantothenate kinase</fullName>
        <ecNumber evidence="6 16">2.7.1.33</ecNumber>
    </recommendedName>
    <alternativeName>
        <fullName evidence="16">PanK-III</fullName>
    </alternativeName>
    <alternativeName>
        <fullName evidence="16">Pantothenic acid kinase</fullName>
    </alternativeName>
</protein>
<dbReference type="Pfam" id="PF03309">
    <property type="entry name" value="Pan_kinase"/>
    <property type="match status" value="1"/>
</dbReference>
<evidence type="ECO:0000256" key="3">
    <source>
        <dbReference type="ARBA" id="ARBA00004496"/>
    </source>
</evidence>
<dbReference type="KEGG" id="taci:TDSAC_0252"/>
<gene>
    <name evidence="16" type="primary">coaX</name>
    <name evidence="17" type="ORF">TDSAC_0252</name>
</gene>
<evidence type="ECO:0000256" key="13">
    <source>
        <dbReference type="ARBA" id="ARBA00022993"/>
    </source>
</evidence>
<keyword evidence="18" id="KW-1185">Reference proteome</keyword>
<evidence type="ECO:0000256" key="7">
    <source>
        <dbReference type="ARBA" id="ARBA00022490"/>
    </source>
</evidence>
<keyword evidence="9 16" id="KW-0547">Nucleotide-binding</keyword>
<evidence type="ECO:0000256" key="14">
    <source>
        <dbReference type="ARBA" id="ARBA00038036"/>
    </source>
</evidence>
<evidence type="ECO:0000256" key="8">
    <source>
        <dbReference type="ARBA" id="ARBA00022679"/>
    </source>
</evidence>
<dbReference type="PANTHER" id="PTHR34265:SF1">
    <property type="entry name" value="TYPE III PANTOTHENATE KINASE"/>
    <property type="match status" value="1"/>
</dbReference>
<name>A0A2R4VYW7_THEAF</name>
<comment type="function">
    <text evidence="16">Catalyzes the phosphorylation of pantothenate (Pan), the first step in CoA biosynthesis.</text>
</comment>
<accession>A0A2R4VYW7</accession>
<dbReference type="EMBL" id="CP020921">
    <property type="protein sequence ID" value="AWB09636.1"/>
    <property type="molecule type" value="Genomic_DNA"/>
</dbReference>
<evidence type="ECO:0000256" key="11">
    <source>
        <dbReference type="ARBA" id="ARBA00022840"/>
    </source>
</evidence>
<evidence type="ECO:0000256" key="16">
    <source>
        <dbReference type="HAMAP-Rule" id="MF_01274"/>
    </source>
</evidence>
<reference evidence="17 18" key="1">
    <citation type="submission" date="2017-04" db="EMBL/GenBank/DDBJ databases">
        <title>Genomic insights into metabolism of Thermodesulfobium acidiphilum.</title>
        <authorList>
            <person name="Toshchakov S.V."/>
            <person name="Frolov E.N."/>
            <person name="Kublanov I.V."/>
            <person name="Samarov N.I."/>
            <person name="Novikov A."/>
            <person name="Lebedinsky A.V."/>
            <person name="Bonch-Osmolovskaya E.A."/>
            <person name="Chernyh N.A."/>
        </authorList>
    </citation>
    <scope>NUCLEOTIDE SEQUENCE [LARGE SCALE GENOMIC DNA]</scope>
    <source>
        <strain evidence="17 18">3127-1</strain>
    </source>
</reference>
<keyword evidence="10 16" id="KW-0418">Kinase</keyword>
<evidence type="ECO:0000313" key="18">
    <source>
        <dbReference type="Proteomes" id="UP000244792"/>
    </source>
</evidence>
<keyword evidence="11 16" id="KW-0067">ATP-binding</keyword>
<keyword evidence="16" id="KW-0479">Metal-binding</keyword>
<comment type="pathway">
    <text evidence="4 16">Cofactor biosynthesis; coenzyme A biosynthesis; CoA from (R)-pantothenate: step 1/5.</text>
</comment>